<dbReference type="InterPro" id="IPR038705">
    <property type="entry name" value="YabP_sf"/>
</dbReference>
<reference evidence="1" key="1">
    <citation type="journal article" date="2021" name="PeerJ">
        <title>Extensive microbial diversity within the chicken gut microbiome revealed by metagenomics and culture.</title>
        <authorList>
            <person name="Gilroy R."/>
            <person name="Ravi A."/>
            <person name="Getino M."/>
            <person name="Pursley I."/>
            <person name="Horton D.L."/>
            <person name="Alikhan N.F."/>
            <person name="Baker D."/>
            <person name="Gharbi K."/>
            <person name="Hall N."/>
            <person name="Watson M."/>
            <person name="Adriaenssens E.M."/>
            <person name="Foster-Nyarko E."/>
            <person name="Jarju S."/>
            <person name="Secka A."/>
            <person name="Antonio M."/>
            <person name="Oren A."/>
            <person name="Chaudhuri R.R."/>
            <person name="La Ragione R."/>
            <person name="Hildebrand F."/>
            <person name="Pallen M.J."/>
        </authorList>
    </citation>
    <scope>NUCLEOTIDE SEQUENCE</scope>
    <source>
        <strain evidence="1">ChiGjej1B1-1692</strain>
    </source>
</reference>
<proteinExistence type="predicted"/>
<reference evidence="1" key="2">
    <citation type="submission" date="2021-04" db="EMBL/GenBank/DDBJ databases">
        <authorList>
            <person name="Gilroy R."/>
        </authorList>
    </citation>
    <scope>NUCLEOTIDE SEQUENCE</scope>
    <source>
        <strain evidence="1">ChiGjej1B1-1692</strain>
    </source>
</reference>
<comment type="caution">
    <text evidence="1">The sequence shown here is derived from an EMBL/GenBank/DDBJ whole genome shotgun (WGS) entry which is preliminary data.</text>
</comment>
<dbReference type="NCBIfam" id="TIGR02892">
    <property type="entry name" value="spore_yabP"/>
    <property type="match status" value="1"/>
</dbReference>
<dbReference type="PIRSF" id="PIRSF011576">
    <property type="entry name" value="YabP"/>
    <property type="match status" value="1"/>
</dbReference>
<accession>A0A9D2SZB7</accession>
<dbReference type="InterPro" id="IPR022476">
    <property type="entry name" value="Spore_YabP/YqfC"/>
</dbReference>
<dbReference type="Pfam" id="PF07873">
    <property type="entry name" value="YabP"/>
    <property type="match status" value="1"/>
</dbReference>
<dbReference type="GO" id="GO:0030435">
    <property type="term" value="P:sporulation resulting in formation of a cellular spore"/>
    <property type="evidence" value="ECO:0007669"/>
    <property type="project" value="InterPro"/>
</dbReference>
<sequence length="94" mass="10398">MEEQRIAKTHKLVVNNRKTSMVTGVLDVLSFDLNEILLETEQGMLMVKGTDLHVNRLSVEKGEVDLSGNIDSIAYSSVTQAGKQSDGFLSKLFK</sequence>
<protein>
    <submittedName>
        <fullName evidence="1">Sporulation protein YabP</fullName>
    </submittedName>
</protein>
<dbReference type="InterPro" id="IPR012504">
    <property type="entry name" value="Spore_YabP"/>
</dbReference>
<dbReference type="EMBL" id="DWWK01000163">
    <property type="protein sequence ID" value="HJC39435.1"/>
    <property type="molecule type" value="Genomic_DNA"/>
</dbReference>
<dbReference type="Gene3D" id="2.60.40.2000">
    <property type="match status" value="1"/>
</dbReference>
<evidence type="ECO:0000313" key="2">
    <source>
        <dbReference type="Proteomes" id="UP000823894"/>
    </source>
</evidence>
<evidence type="ECO:0000313" key="1">
    <source>
        <dbReference type="EMBL" id="HJC39435.1"/>
    </source>
</evidence>
<organism evidence="1 2">
    <name type="scientific">Candidatus Mediterraneibacter faecigallinarum</name>
    <dbReference type="NCBI Taxonomy" id="2838669"/>
    <lineage>
        <taxon>Bacteria</taxon>
        <taxon>Bacillati</taxon>
        <taxon>Bacillota</taxon>
        <taxon>Clostridia</taxon>
        <taxon>Lachnospirales</taxon>
        <taxon>Lachnospiraceae</taxon>
        <taxon>Mediterraneibacter</taxon>
    </lineage>
</organism>
<name>A0A9D2SZB7_9FIRM</name>
<dbReference type="AlphaFoldDB" id="A0A9D2SZB7"/>
<gene>
    <name evidence="1" type="primary">yabP</name>
    <name evidence="1" type="ORF">H9757_10320</name>
</gene>
<dbReference type="Proteomes" id="UP000823894">
    <property type="component" value="Unassembled WGS sequence"/>
</dbReference>